<feature type="transmembrane region" description="Helical" evidence="1">
    <location>
        <begin position="51"/>
        <end position="69"/>
    </location>
</feature>
<dbReference type="AlphaFoldDB" id="A0A6J6TS09"/>
<sequence length="71" mass="7152">MGTMFLGENLLALLLLALGGALGVGNALAIIRPPLDPETGEPRVVPKGRSGVMAAVGFVVAIWGLASLIKG</sequence>
<evidence type="ECO:0000313" key="4">
    <source>
        <dbReference type="EMBL" id="CAB5066866.1"/>
    </source>
</evidence>
<evidence type="ECO:0000313" key="3">
    <source>
        <dbReference type="EMBL" id="CAB4750331.1"/>
    </source>
</evidence>
<dbReference type="EMBL" id="CAEZXX010000031">
    <property type="protein sequence ID" value="CAB4701849.1"/>
    <property type="molecule type" value="Genomic_DNA"/>
</dbReference>
<keyword evidence="1" id="KW-0472">Membrane</keyword>
<evidence type="ECO:0000256" key="1">
    <source>
        <dbReference type="SAM" id="Phobius"/>
    </source>
</evidence>
<name>A0A6J6TS09_9ZZZZ</name>
<accession>A0A6J6TS09</accession>
<gene>
    <name evidence="2" type="ORF">UFOPK2602_00630</name>
    <name evidence="3" type="ORF">UFOPK2806_00975</name>
    <name evidence="4" type="ORF">UFOPK4306_01930</name>
</gene>
<reference evidence="3" key="1">
    <citation type="submission" date="2020-05" db="EMBL/GenBank/DDBJ databases">
        <authorList>
            <person name="Chiriac C."/>
            <person name="Salcher M."/>
            <person name="Ghai R."/>
            <person name="Kavagutti S V."/>
        </authorList>
    </citation>
    <scope>NUCLEOTIDE SEQUENCE</scope>
</reference>
<organism evidence="3">
    <name type="scientific">freshwater metagenome</name>
    <dbReference type="NCBI Taxonomy" id="449393"/>
    <lineage>
        <taxon>unclassified sequences</taxon>
        <taxon>metagenomes</taxon>
        <taxon>ecological metagenomes</taxon>
    </lineage>
</organism>
<keyword evidence="1" id="KW-0812">Transmembrane</keyword>
<dbReference type="EMBL" id="CAEZYY010000010">
    <property type="protein sequence ID" value="CAB4750331.1"/>
    <property type="molecule type" value="Genomic_DNA"/>
</dbReference>
<dbReference type="EMBL" id="CAFBQP010000086">
    <property type="protein sequence ID" value="CAB5066866.1"/>
    <property type="molecule type" value="Genomic_DNA"/>
</dbReference>
<protein>
    <submittedName>
        <fullName evidence="3">Unannotated protein</fullName>
    </submittedName>
</protein>
<keyword evidence="1" id="KW-1133">Transmembrane helix</keyword>
<proteinExistence type="predicted"/>
<evidence type="ECO:0000313" key="2">
    <source>
        <dbReference type="EMBL" id="CAB4701849.1"/>
    </source>
</evidence>